<dbReference type="GO" id="GO:0008270">
    <property type="term" value="F:zinc ion binding"/>
    <property type="evidence" value="ECO:0007669"/>
    <property type="project" value="UniProtKB-KW"/>
</dbReference>
<accession>A0A6S7JBB7</accession>
<evidence type="ECO:0000256" key="2">
    <source>
        <dbReference type="ARBA" id="ARBA00022553"/>
    </source>
</evidence>
<keyword evidence="6" id="KW-0833">Ubl conjugation pathway</keyword>
<dbReference type="PROSITE" id="PS00518">
    <property type="entry name" value="ZF_RING_1"/>
    <property type="match status" value="1"/>
</dbReference>
<dbReference type="InterPro" id="IPR027370">
    <property type="entry name" value="Znf-RING_euk"/>
</dbReference>
<dbReference type="InterPro" id="IPR021978">
    <property type="entry name" value="PML-like_CC"/>
</dbReference>
<dbReference type="PANTHER" id="PTHR25462">
    <property type="entry name" value="BONUS, ISOFORM C-RELATED"/>
    <property type="match status" value="1"/>
</dbReference>
<dbReference type="InterPro" id="IPR001258">
    <property type="entry name" value="NHL_repeat"/>
</dbReference>
<dbReference type="Pfam" id="PF00630">
    <property type="entry name" value="Filamin"/>
    <property type="match status" value="1"/>
</dbReference>
<dbReference type="InterPro" id="IPR001841">
    <property type="entry name" value="Znf_RING"/>
</dbReference>
<evidence type="ECO:0000256" key="5">
    <source>
        <dbReference type="ARBA" id="ARBA00022771"/>
    </source>
</evidence>
<dbReference type="Proteomes" id="UP001152795">
    <property type="component" value="Unassembled WGS sequence"/>
</dbReference>
<dbReference type="InterPro" id="IPR013083">
    <property type="entry name" value="Znf_RING/FYVE/PHD"/>
</dbReference>
<dbReference type="Pfam" id="PF00643">
    <property type="entry name" value="zf-B_box"/>
    <property type="match status" value="1"/>
</dbReference>
<dbReference type="Pfam" id="PF17170">
    <property type="entry name" value="DUF5128"/>
    <property type="match status" value="1"/>
</dbReference>
<dbReference type="SMART" id="SM00184">
    <property type="entry name" value="RING"/>
    <property type="match status" value="2"/>
</dbReference>
<dbReference type="Gene3D" id="3.30.160.60">
    <property type="entry name" value="Classic Zinc Finger"/>
    <property type="match status" value="1"/>
</dbReference>
<dbReference type="InterPro" id="IPR011042">
    <property type="entry name" value="6-blade_b-propeller_TolB-like"/>
</dbReference>
<dbReference type="InterPro" id="IPR003649">
    <property type="entry name" value="Bbox_C"/>
</dbReference>
<evidence type="ECO:0000256" key="3">
    <source>
        <dbReference type="ARBA" id="ARBA00022723"/>
    </source>
</evidence>
<dbReference type="PROSITE" id="PS50194">
    <property type="entry name" value="FILAMIN_REPEAT"/>
    <property type="match status" value="1"/>
</dbReference>
<dbReference type="EMBL" id="CACRXK020008249">
    <property type="protein sequence ID" value="CAB4014311.1"/>
    <property type="molecule type" value="Genomic_DNA"/>
</dbReference>
<keyword evidence="9" id="KW-1185">Reference proteome</keyword>
<dbReference type="OrthoDB" id="342730at2759"/>
<gene>
    <name evidence="8" type="ORF">PACLA_8A074857</name>
</gene>
<dbReference type="Pfam" id="PF12126">
    <property type="entry name" value="PML_CC"/>
    <property type="match status" value="1"/>
</dbReference>
<evidence type="ECO:0000313" key="9">
    <source>
        <dbReference type="Proteomes" id="UP001152795"/>
    </source>
</evidence>
<dbReference type="Pfam" id="PF13445">
    <property type="entry name" value="zf-RING_UBOX"/>
    <property type="match status" value="1"/>
</dbReference>
<name>A0A6S7JBB7_PARCT</name>
<dbReference type="InterPro" id="IPR013783">
    <property type="entry name" value="Ig-like_fold"/>
</dbReference>
<dbReference type="InterPro" id="IPR017868">
    <property type="entry name" value="Filamin/ABP280_repeat-like"/>
</dbReference>
<dbReference type="SMART" id="SM00502">
    <property type="entry name" value="BBC"/>
    <property type="match status" value="1"/>
</dbReference>
<dbReference type="PROSITE" id="PS50119">
    <property type="entry name" value="ZF_BBOX"/>
    <property type="match status" value="2"/>
</dbReference>
<protein>
    <submittedName>
        <fullName evidence="8">E3 ubiquitin- ligase TRIM71-like</fullName>
    </submittedName>
</protein>
<dbReference type="SUPFAM" id="SSF81296">
    <property type="entry name" value="E set domains"/>
    <property type="match status" value="1"/>
</dbReference>
<dbReference type="SUPFAM" id="SSF57850">
    <property type="entry name" value="RING/U-box"/>
    <property type="match status" value="1"/>
</dbReference>
<dbReference type="SUPFAM" id="SSF101898">
    <property type="entry name" value="NHL repeat"/>
    <property type="match status" value="1"/>
</dbReference>
<dbReference type="InterPro" id="IPR001298">
    <property type="entry name" value="Filamin/ABP280_rpt"/>
</dbReference>
<dbReference type="InterPro" id="IPR000315">
    <property type="entry name" value="Znf_B-box"/>
</dbReference>
<keyword evidence="4" id="KW-0677">Repeat</keyword>
<evidence type="ECO:0000256" key="4">
    <source>
        <dbReference type="ARBA" id="ARBA00022737"/>
    </source>
</evidence>
<dbReference type="Gene3D" id="2.60.40.10">
    <property type="entry name" value="Immunoglobulins"/>
    <property type="match status" value="1"/>
</dbReference>
<dbReference type="InterPro" id="IPR047153">
    <property type="entry name" value="TRIM45/56/19-like"/>
</dbReference>
<dbReference type="PROSITE" id="PS50089">
    <property type="entry name" value="ZF_RING_2"/>
    <property type="match status" value="1"/>
</dbReference>
<keyword evidence="2" id="KW-0597">Phosphoprotein</keyword>
<keyword evidence="3" id="KW-0479">Metal-binding</keyword>
<evidence type="ECO:0000256" key="1">
    <source>
        <dbReference type="ARBA" id="ARBA00008518"/>
    </source>
</evidence>
<dbReference type="SMART" id="SM00557">
    <property type="entry name" value="IG_FLMN"/>
    <property type="match status" value="1"/>
</dbReference>
<dbReference type="AlphaFoldDB" id="A0A6S7JBB7"/>
<comment type="similarity">
    <text evidence="1">Belongs to the TRIM/RBCC family.</text>
</comment>
<keyword evidence="7" id="KW-0862">Zinc</keyword>
<keyword evidence="8" id="KW-0436">Ligase</keyword>
<dbReference type="Gene3D" id="2.120.10.30">
    <property type="entry name" value="TolB, C-terminal domain"/>
    <property type="match status" value="2"/>
</dbReference>
<dbReference type="GO" id="GO:0016874">
    <property type="term" value="F:ligase activity"/>
    <property type="evidence" value="ECO:0007669"/>
    <property type="project" value="UniProtKB-KW"/>
</dbReference>
<proteinExistence type="inferred from homology"/>
<evidence type="ECO:0000256" key="6">
    <source>
        <dbReference type="ARBA" id="ARBA00022786"/>
    </source>
</evidence>
<evidence type="ECO:0000313" key="8">
    <source>
        <dbReference type="EMBL" id="CAB4014311.1"/>
    </source>
</evidence>
<dbReference type="Pfam" id="PF01436">
    <property type="entry name" value="NHL"/>
    <property type="match status" value="1"/>
</dbReference>
<dbReference type="InterPro" id="IPR014756">
    <property type="entry name" value="Ig_E-set"/>
</dbReference>
<dbReference type="Gene3D" id="3.30.40.10">
    <property type="entry name" value="Zinc/RING finger domain, C3HC4 (zinc finger)"/>
    <property type="match status" value="1"/>
</dbReference>
<dbReference type="PANTHER" id="PTHR25462:SF303">
    <property type="entry name" value="E3 UBIQUITIN-PROTEIN LIGASE TRIM71"/>
    <property type="match status" value="1"/>
</dbReference>
<sequence length="759" mass="83874">MSTVPNSPRSRVVGRDLTCYLCHQHYKNPKLLPCLHTFCQECLEKAHEKQNEAFLTCPSCRSRVNLSANGGIGSLKSNFMVKNMLDLLAVNLKEVINCANCKDQNRVTVRCAECAEFLCQPCADGHKRVRFTRNHSLMTLTECENQGKIHSTAYCPKHEDGILKLFCETCQIPMCRDCTIVEHPITVHEYRYVEEAFETCKDALSTLSNEVGTQIPNIVEAVGQVNDISQQLEINKGSVARDIHIYIEQYVSALRQREKELLGEMDRIYNKKRQVLSLQKEKLEQDLSKLKIATEFTNKILIYGSPLEVLGIKKQLSAHLKNLKSKKHQCVPLAPQESDQIEFQLDSQVAQKLMCIPDFGDIVSGPLSYSNATIVEGDGLKRAIAGKPATFTIKKNPFYIDDGDDDDSGSILKVKSKDADSIEDVDITEEEHGTYRVTYLPQTPGTVCLAVFLKDDHINGSPFVVSVHKEIKYDGGSKKHILGLDADGPGQFTCPYGVAISPLTGDIWITDSGNEQDQIQVFGKNNQLRFRFGKVGNEHGEFNDPADITFVGDDRVAVVDRGNHRVQIFNVEGHFLSTFGSKGNDNGQLSFPTGVAASDHAIIAVCDNGNKRVQLFKDDGAHLMTIDDSNPHGIKFSSPWNATVNHQHELIITDSINHSVLVFGGDGKLVRKFGGHGNGDGEFNTPTGVTVDGQNNILVVDRDNNRVQVFSSSGVYVGQINTLGVEGAEFFHPGGICASPFGSVVVADCLYKCVEVFQF</sequence>
<organism evidence="8 9">
    <name type="scientific">Paramuricea clavata</name>
    <name type="common">Red gorgonian</name>
    <name type="synonym">Violescent sea-whip</name>
    <dbReference type="NCBI Taxonomy" id="317549"/>
    <lineage>
        <taxon>Eukaryota</taxon>
        <taxon>Metazoa</taxon>
        <taxon>Cnidaria</taxon>
        <taxon>Anthozoa</taxon>
        <taxon>Octocorallia</taxon>
        <taxon>Malacalcyonacea</taxon>
        <taxon>Plexauridae</taxon>
        <taxon>Paramuricea</taxon>
    </lineage>
</organism>
<dbReference type="SUPFAM" id="SSF57845">
    <property type="entry name" value="B-box zinc-binding domain"/>
    <property type="match status" value="1"/>
</dbReference>
<comment type="caution">
    <text evidence="8">The sequence shown here is derived from an EMBL/GenBank/DDBJ whole genome shotgun (WGS) entry which is preliminary data.</text>
</comment>
<evidence type="ECO:0000256" key="7">
    <source>
        <dbReference type="ARBA" id="ARBA00022833"/>
    </source>
</evidence>
<keyword evidence="5" id="KW-0863">Zinc-finger</keyword>
<dbReference type="PROSITE" id="PS51125">
    <property type="entry name" value="NHL"/>
    <property type="match status" value="4"/>
</dbReference>
<dbReference type="InterPro" id="IPR017907">
    <property type="entry name" value="Znf_RING_CS"/>
</dbReference>
<reference evidence="8" key="1">
    <citation type="submission" date="2020-04" db="EMBL/GenBank/DDBJ databases">
        <authorList>
            <person name="Alioto T."/>
            <person name="Alioto T."/>
            <person name="Gomez Garrido J."/>
        </authorList>
    </citation>
    <scope>NUCLEOTIDE SEQUENCE</scope>
    <source>
        <strain evidence="8">A484AB</strain>
    </source>
</reference>
<dbReference type="SMART" id="SM00336">
    <property type="entry name" value="BBOX"/>
    <property type="match status" value="2"/>
</dbReference>